<sequence length="132" mass="15187">MPLKHKKKIFWYTVAVLALLFTVACSLAKSLEYGSIYWDAFESGMGGDLVVHVVFSWVIAFCLMMAITPEKKSFSFQQFFHPFFCLLLVGFFTEELFQSFIPSRQFSWWDMAGSWLGALLGNVQAQVIRKYA</sequence>
<gene>
    <name evidence="2" type="ORF">CI610_01125</name>
</gene>
<keyword evidence="1" id="KW-0812">Transmembrane</keyword>
<dbReference type="AlphaFoldDB" id="A0A2H9T9G9"/>
<keyword evidence="1" id="KW-0472">Membrane</keyword>
<evidence type="ECO:0000313" key="2">
    <source>
        <dbReference type="EMBL" id="PJE79901.1"/>
    </source>
</evidence>
<evidence type="ECO:0008006" key="3">
    <source>
        <dbReference type="Google" id="ProtNLM"/>
    </source>
</evidence>
<dbReference type="NCBIfam" id="NF037970">
    <property type="entry name" value="vanZ_1"/>
    <property type="match status" value="1"/>
</dbReference>
<reference evidence="2" key="1">
    <citation type="journal article" date="2017" name="Appl. Environ. Microbiol.">
        <title>Molecular characterization of an Endozoicomonas-like organism causing infection in king scallop Pecten maximus L.</title>
        <authorList>
            <person name="Cano I."/>
            <person name="van Aerle R."/>
            <person name="Ross S."/>
            <person name="Verner-Jeffreys D.W."/>
            <person name="Paley R.K."/>
            <person name="Rimmer G."/>
            <person name="Ryder D."/>
            <person name="Hooper P."/>
            <person name="Stone D."/>
            <person name="Feist S.W."/>
        </authorList>
    </citation>
    <scope>NUCLEOTIDE SEQUENCE</scope>
</reference>
<dbReference type="PROSITE" id="PS51257">
    <property type="entry name" value="PROKAR_LIPOPROTEIN"/>
    <property type="match status" value="1"/>
</dbReference>
<name>A0A2H9T9G9_9ZZZZ</name>
<keyword evidence="1" id="KW-1133">Transmembrane helix</keyword>
<proteinExistence type="predicted"/>
<evidence type="ECO:0000256" key="1">
    <source>
        <dbReference type="SAM" id="Phobius"/>
    </source>
</evidence>
<organism evidence="2">
    <name type="scientific">invertebrate metagenome</name>
    <dbReference type="NCBI Taxonomy" id="1711999"/>
    <lineage>
        <taxon>unclassified sequences</taxon>
        <taxon>metagenomes</taxon>
        <taxon>organismal metagenomes</taxon>
    </lineage>
</organism>
<protein>
    <recommendedName>
        <fullName evidence="3">VanZ-like domain-containing protein</fullName>
    </recommendedName>
</protein>
<comment type="caution">
    <text evidence="2">The sequence shown here is derived from an EMBL/GenBank/DDBJ whole genome shotgun (WGS) entry which is preliminary data.</text>
</comment>
<dbReference type="EMBL" id="NSIT01000042">
    <property type="protein sequence ID" value="PJE79901.1"/>
    <property type="molecule type" value="Genomic_DNA"/>
</dbReference>
<accession>A0A2H9T9G9</accession>
<feature type="transmembrane region" description="Helical" evidence="1">
    <location>
        <begin position="79"/>
        <end position="101"/>
    </location>
</feature>
<feature type="transmembrane region" description="Helical" evidence="1">
    <location>
        <begin position="49"/>
        <end position="67"/>
    </location>
</feature>